<dbReference type="Pfam" id="PF00171">
    <property type="entry name" value="Aldedh"/>
    <property type="match status" value="1"/>
</dbReference>
<evidence type="ECO:0000259" key="2">
    <source>
        <dbReference type="Pfam" id="PF00171"/>
    </source>
</evidence>
<name>A0A244CSZ4_PSEDV</name>
<dbReference type="InterPro" id="IPR050740">
    <property type="entry name" value="Aldehyde_DH_Superfamily"/>
</dbReference>
<dbReference type="InterPro" id="IPR016163">
    <property type="entry name" value="Ald_DH_C"/>
</dbReference>
<feature type="domain" description="Aldehyde dehydrogenase" evidence="2">
    <location>
        <begin position="36"/>
        <end position="462"/>
    </location>
</feature>
<accession>A0A244CSZ4</accession>
<dbReference type="InterPro" id="IPR016162">
    <property type="entry name" value="Ald_DH_N"/>
</dbReference>
<evidence type="ECO:0000313" key="4">
    <source>
        <dbReference type="Proteomes" id="UP000194841"/>
    </source>
</evidence>
<protein>
    <submittedName>
        <fullName evidence="3">Ketoglutarate semialdehyde dehydrogenase</fullName>
    </submittedName>
</protein>
<gene>
    <name evidence="3" type="ORF">B1199_10140</name>
</gene>
<dbReference type="InterPro" id="IPR015590">
    <property type="entry name" value="Aldehyde_DH_dom"/>
</dbReference>
<dbReference type="GO" id="GO:0016620">
    <property type="term" value="F:oxidoreductase activity, acting on the aldehyde or oxo group of donors, NAD or NADP as acceptor"/>
    <property type="evidence" value="ECO:0007669"/>
    <property type="project" value="InterPro"/>
</dbReference>
<proteinExistence type="predicted"/>
<dbReference type="Proteomes" id="UP000194841">
    <property type="component" value="Unassembled WGS sequence"/>
</dbReference>
<evidence type="ECO:0000256" key="1">
    <source>
        <dbReference type="ARBA" id="ARBA00023002"/>
    </source>
</evidence>
<sequence length="493" mass="53315">MMLSGLSFINGEWQGQAEAGFYAVNAIDHALMQPQFINCTNDQLDQACQLAKEAFVIYRQTTALQRADFLNEIANQMTLIEPLLLDRTTLETGLPNARIQGELARTVNQLKLFAGNLTKKSTLVAHDSALPERAPLPRADLKMAQLPLGPVAVFGASNFPLAFSTAGGDTASALAAGCPVVFKAHVAHPGTSEIVAKVIEKAIRICEMPKGVFSLLQCKAYDISHGLVKHPAIKAVGFTGSYRVGMALLDSIKTRKEPIPFYGELGAINPQVILPELITQDPQKLAQEFVTSMTMGAGQFCTNPGFWLVNEAEAAAFKQELLPLIEQSTAQTMLTPGILTAYAQGCDRLAKHSEVVAKGLCEDKKATTFLFSATAEEFLANTDLHSEVFGPASLMVTYKNLSQVAQIVEQLEGQLTASVHGSAQVIAENQTLIEALSFKVGRLIFNQMPTGVEVCDAMMHGGPFPCSTDVRSTSVGSYAIERFLRPICYQNQM</sequence>
<dbReference type="PANTHER" id="PTHR43353">
    <property type="entry name" value="SUCCINATE-SEMIALDEHYDE DEHYDROGENASE, MITOCHONDRIAL"/>
    <property type="match status" value="1"/>
</dbReference>
<dbReference type="EMBL" id="MWPV01000002">
    <property type="protein sequence ID" value="OUL58714.1"/>
    <property type="molecule type" value="Genomic_DNA"/>
</dbReference>
<dbReference type="InterPro" id="IPR044151">
    <property type="entry name" value="ALDH_KGSADH"/>
</dbReference>
<dbReference type="Gene3D" id="3.40.605.10">
    <property type="entry name" value="Aldehyde Dehydrogenase, Chain A, domain 1"/>
    <property type="match status" value="1"/>
</dbReference>
<keyword evidence="4" id="KW-1185">Reference proteome</keyword>
<comment type="caution">
    <text evidence="3">The sequence shown here is derived from an EMBL/GenBank/DDBJ whole genome shotgun (WGS) entry which is preliminary data.</text>
</comment>
<dbReference type="SUPFAM" id="SSF53720">
    <property type="entry name" value="ALDH-like"/>
    <property type="match status" value="1"/>
</dbReference>
<reference evidence="3 4" key="1">
    <citation type="submission" date="2017-02" db="EMBL/GenBank/DDBJ databases">
        <title>Pseudoalteromonas ulvae TC14 Genome.</title>
        <authorList>
            <person name="Molmeret M."/>
        </authorList>
    </citation>
    <scope>NUCLEOTIDE SEQUENCE [LARGE SCALE GENOMIC DNA]</scope>
    <source>
        <strain evidence="3">TC14</strain>
    </source>
</reference>
<evidence type="ECO:0000313" key="3">
    <source>
        <dbReference type="EMBL" id="OUL58714.1"/>
    </source>
</evidence>
<dbReference type="Gene3D" id="3.40.309.10">
    <property type="entry name" value="Aldehyde Dehydrogenase, Chain A, domain 2"/>
    <property type="match status" value="1"/>
</dbReference>
<dbReference type="PANTHER" id="PTHR43353:SF3">
    <property type="entry name" value="ALDEHYDE DEHYDROGENASE-RELATED"/>
    <property type="match status" value="1"/>
</dbReference>
<dbReference type="AlphaFoldDB" id="A0A244CSZ4"/>
<keyword evidence="1" id="KW-0560">Oxidoreductase</keyword>
<dbReference type="CDD" id="cd07129">
    <property type="entry name" value="ALDH_KGSADH"/>
    <property type="match status" value="1"/>
</dbReference>
<organism evidence="3 4">
    <name type="scientific">Pseudoalteromonas ulvae</name>
    <dbReference type="NCBI Taxonomy" id="107327"/>
    <lineage>
        <taxon>Bacteria</taxon>
        <taxon>Pseudomonadati</taxon>
        <taxon>Pseudomonadota</taxon>
        <taxon>Gammaproteobacteria</taxon>
        <taxon>Alteromonadales</taxon>
        <taxon>Pseudoalteromonadaceae</taxon>
        <taxon>Pseudoalteromonas</taxon>
    </lineage>
</organism>
<dbReference type="OrthoDB" id="9770537at2"/>
<dbReference type="InterPro" id="IPR016161">
    <property type="entry name" value="Ald_DH/histidinol_DH"/>
</dbReference>